<dbReference type="PANTHER" id="PTHR41309">
    <property type="entry name" value="MEMBRANE PROTEIN-RELATED"/>
    <property type="match status" value="1"/>
</dbReference>
<dbReference type="RefSeq" id="WP_096919412.1">
    <property type="nucleotide sequence ID" value="NZ_CP029487.1"/>
</dbReference>
<name>A0A4P9C3P8_EUBML</name>
<proteinExistence type="predicted"/>
<evidence type="ECO:0000313" key="3">
    <source>
        <dbReference type="Proteomes" id="UP000218387"/>
    </source>
</evidence>
<organism evidence="2 3">
    <name type="scientific">Eubacterium maltosivorans</name>
    <dbReference type="NCBI Taxonomy" id="2041044"/>
    <lineage>
        <taxon>Bacteria</taxon>
        <taxon>Bacillati</taxon>
        <taxon>Bacillota</taxon>
        <taxon>Clostridia</taxon>
        <taxon>Eubacteriales</taxon>
        <taxon>Eubacteriaceae</taxon>
        <taxon>Eubacterium</taxon>
    </lineage>
</organism>
<keyword evidence="3" id="KW-1185">Reference proteome</keyword>
<feature type="transmembrane region" description="Helical" evidence="1">
    <location>
        <begin position="15"/>
        <end position="32"/>
    </location>
</feature>
<dbReference type="Pfam" id="PF13346">
    <property type="entry name" value="ABC2_membrane_5"/>
    <property type="match status" value="1"/>
</dbReference>
<dbReference type="KEGG" id="emt:CPZ25_001200"/>
<dbReference type="PANTHER" id="PTHR41309:SF2">
    <property type="entry name" value="MEMBRANE PROTEIN"/>
    <property type="match status" value="1"/>
</dbReference>
<accession>A0A4P9C3P8</accession>
<feature type="transmembrane region" description="Helical" evidence="1">
    <location>
        <begin position="82"/>
        <end position="103"/>
    </location>
</feature>
<evidence type="ECO:0000313" key="2">
    <source>
        <dbReference type="EMBL" id="QCT69979.1"/>
    </source>
</evidence>
<dbReference type="AlphaFoldDB" id="A0A4P9C3P8"/>
<dbReference type="EMBL" id="CP029487">
    <property type="protein sequence ID" value="QCT69979.1"/>
    <property type="molecule type" value="Genomic_DNA"/>
</dbReference>
<gene>
    <name evidence="2" type="ORF">CPZ25_001200</name>
</gene>
<feature type="transmembrane region" description="Helical" evidence="1">
    <location>
        <begin position="146"/>
        <end position="166"/>
    </location>
</feature>
<reference evidence="2 3" key="1">
    <citation type="submission" date="2018-05" db="EMBL/GenBank/DDBJ databases">
        <title>Genome comparison of Eubacterium sp.</title>
        <authorList>
            <person name="Feng Y."/>
            <person name="Sanchez-Andrea I."/>
            <person name="Stams A.J.M."/>
            <person name="De Vos W.M."/>
        </authorList>
    </citation>
    <scope>NUCLEOTIDE SEQUENCE [LARGE SCALE GENOMIC DNA]</scope>
    <source>
        <strain evidence="2 3">YI</strain>
    </source>
</reference>
<evidence type="ECO:0000256" key="1">
    <source>
        <dbReference type="SAM" id="Phobius"/>
    </source>
</evidence>
<protein>
    <submittedName>
        <fullName evidence="2">ABC-2 transporter permease</fullName>
    </submittedName>
</protein>
<dbReference type="Proteomes" id="UP000218387">
    <property type="component" value="Chromosome"/>
</dbReference>
<feature type="transmembrane region" description="Helical" evidence="1">
    <location>
        <begin position="118"/>
        <end position="139"/>
    </location>
</feature>
<keyword evidence="1" id="KW-1133">Transmembrane helix</keyword>
<sequence length="211" mass="23547">MKGLIIKEFLAMRRYLKLIGILLALYIVMALLTHSVAFFSAVNALLVVFCAFNSFSYDRYNHWDEFAVTLPISRLEMVKSKYAFLLLLSLAFTLIIVLVNLVINDSANAGLSAVIKNVLASVSFALAYLSITTPLIYQFGLEKARYAMIVCAFVPFLLGYIFSLLTDRGSIVLPAKETIAAVSVYIVPILTTLFFIGSYKISKLIFLKKDL</sequence>
<dbReference type="InterPro" id="IPR025699">
    <property type="entry name" value="ABC2_memb-like"/>
</dbReference>
<feature type="transmembrane region" description="Helical" evidence="1">
    <location>
        <begin position="178"/>
        <end position="199"/>
    </location>
</feature>
<keyword evidence="1" id="KW-0472">Membrane</keyword>
<keyword evidence="1" id="KW-0812">Transmembrane</keyword>